<gene>
    <name evidence="2" type="ORF">LCGC14_1242190</name>
</gene>
<evidence type="ECO:0000313" key="2">
    <source>
        <dbReference type="EMBL" id="KKM90087.1"/>
    </source>
</evidence>
<accession>A0A0F9P9M4</accession>
<dbReference type="Pfam" id="PF06050">
    <property type="entry name" value="HGD-D"/>
    <property type="match status" value="1"/>
</dbReference>
<comment type="caution">
    <text evidence="2">The sequence shown here is derived from an EMBL/GenBank/DDBJ whole genome shotgun (WGS) entry which is preliminary data.</text>
</comment>
<dbReference type="PANTHER" id="PTHR30548:SF2">
    <property type="entry name" value="2-HYDROXYACYL-COA DEHYDRATASE,D-COMPONENT"/>
    <property type="match status" value="1"/>
</dbReference>
<protein>
    <recommendedName>
        <fullName evidence="3">2-hydroxyacyl-CoA dehydratase</fullName>
    </recommendedName>
</protein>
<dbReference type="AlphaFoldDB" id="A0A0F9P9M4"/>
<evidence type="ECO:0008006" key="3">
    <source>
        <dbReference type="Google" id="ProtNLM"/>
    </source>
</evidence>
<reference evidence="2" key="1">
    <citation type="journal article" date="2015" name="Nature">
        <title>Complex archaea that bridge the gap between prokaryotes and eukaryotes.</title>
        <authorList>
            <person name="Spang A."/>
            <person name="Saw J.H."/>
            <person name="Jorgensen S.L."/>
            <person name="Zaremba-Niedzwiedzka K."/>
            <person name="Martijn J."/>
            <person name="Lind A.E."/>
            <person name="van Eijk R."/>
            <person name="Schleper C."/>
            <person name="Guy L."/>
            <person name="Ettema T.J."/>
        </authorList>
    </citation>
    <scope>NUCLEOTIDE SEQUENCE</scope>
</reference>
<dbReference type="Gene3D" id="3.40.50.11900">
    <property type="match status" value="1"/>
</dbReference>
<organism evidence="2">
    <name type="scientific">marine sediment metagenome</name>
    <dbReference type="NCBI Taxonomy" id="412755"/>
    <lineage>
        <taxon>unclassified sequences</taxon>
        <taxon>metagenomes</taxon>
        <taxon>ecological metagenomes</taxon>
    </lineage>
</organism>
<dbReference type="PANTHER" id="PTHR30548">
    <property type="entry name" value="2-HYDROXYGLUTARYL-COA DEHYDRATASE, D-COMPONENT-RELATED"/>
    <property type="match status" value="1"/>
</dbReference>
<proteinExistence type="inferred from homology"/>
<evidence type="ECO:0000256" key="1">
    <source>
        <dbReference type="ARBA" id="ARBA00005806"/>
    </source>
</evidence>
<name>A0A0F9P9M4_9ZZZZ</name>
<dbReference type="InterPro" id="IPR010327">
    <property type="entry name" value="FldB/FldC_alpha/beta"/>
</dbReference>
<dbReference type="EMBL" id="LAZR01006722">
    <property type="protein sequence ID" value="KKM90087.1"/>
    <property type="molecule type" value="Genomic_DNA"/>
</dbReference>
<sequence>MVADEIIRFSSALEISFNLLSGRDYLKRKKFREHKKLISVSLPFSDLVYGFPDLIPVFPIRMHAFKMNKYFSYLGSASSLFGMKNISNFLGFVKNLGIKEINQTIDTIIEDVIETINEKYNEMYDISLDNGLSSDFCYGIKTLYGMHVSKGKNCDANLNFTIRCSAFNKYLESLEALGNPTKQIWVDIPPRNIGNSLDILTENVRNGVRELEKISNETYSNNVLRDHFTVANQIRKSYKTIIHEISTSDFLPCNPATFAEILSLLSISFQDYNSNAVRYRDNIATLVSEMKERMKKGIGMDVSDRPRILVTPMFGGWEPKIHEFIYELGGRVLYADWDILMMLEDIPITRNIDPIEAYAEYLMNMTSNGIGCDNDTITNSYLRLAKELNADGLVFIQLFGCHSISNCYAMLKEKIRAELEIPSIALTFNKIGENVEQVKTRLGAFMEMFR</sequence>
<comment type="similarity">
    <text evidence="1">Belongs to the FldB/FldC dehydratase alpha/beta subunit family.</text>
</comment>